<evidence type="ECO:0000313" key="3">
    <source>
        <dbReference type="Proteomes" id="UP000829720"/>
    </source>
</evidence>
<gene>
    <name evidence="2" type="ORF">AGOR_G00032150</name>
</gene>
<reference evidence="2" key="1">
    <citation type="submission" date="2021-01" db="EMBL/GenBank/DDBJ databases">
        <authorList>
            <person name="Zahm M."/>
            <person name="Roques C."/>
            <person name="Cabau C."/>
            <person name="Klopp C."/>
            <person name="Donnadieu C."/>
            <person name="Jouanno E."/>
            <person name="Lampietro C."/>
            <person name="Louis A."/>
            <person name="Herpin A."/>
            <person name="Echchiki A."/>
            <person name="Berthelot C."/>
            <person name="Parey E."/>
            <person name="Roest-Crollius H."/>
            <person name="Braasch I."/>
            <person name="Postlethwait J."/>
            <person name="Bobe J."/>
            <person name="Montfort J."/>
            <person name="Bouchez O."/>
            <person name="Begum T."/>
            <person name="Mejri S."/>
            <person name="Adams A."/>
            <person name="Chen W.-J."/>
            <person name="Guiguen Y."/>
        </authorList>
    </citation>
    <scope>NUCLEOTIDE SEQUENCE</scope>
    <source>
        <tissue evidence="2">Blood</tissue>
    </source>
</reference>
<dbReference type="AlphaFoldDB" id="A0A8T3DUZ8"/>
<sequence>MTSLRLYDITQSKVTSLRGRVLCAALGQAVVGRPSLSCGKRAASVQPYSASGLTVYFLLQQNKAQRNGMCSPASPRVSHTLKQRADLQKYQLSPFTQRPTPQNVGNMSQKAVFPNVNGHGFSFYKTMVVHRYITLILFIFVYTVTVTY</sequence>
<protein>
    <submittedName>
        <fullName evidence="2">Uncharacterized protein</fullName>
    </submittedName>
</protein>
<keyword evidence="1" id="KW-1133">Transmembrane helix</keyword>
<proteinExistence type="predicted"/>
<comment type="caution">
    <text evidence="2">The sequence shown here is derived from an EMBL/GenBank/DDBJ whole genome shotgun (WGS) entry which is preliminary data.</text>
</comment>
<name>A0A8T3DUZ8_9TELE</name>
<evidence type="ECO:0000256" key="1">
    <source>
        <dbReference type="SAM" id="Phobius"/>
    </source>
</evidence>
<organism evidence="2 3">
    <name type="scientific">Albula goreensis</name>
    <dbReference type="NCBI Taxonomy" id="1534307"/>
    <lineage>
        <taxon>Eukaryota</taxon>
        <taxon>Metazoa</taxon>
        <taxon>Chordata</taxon>
        <taxon>Craniata</taxon>
        <taxon>Vertebrata</taxon>
        <taxon>Euteleostomi</taxon>
        <taxon>Actinopterygii</taxon>
        <taxon>Neopterygii</taxon>
        <taxon>Teleostei</taxon>
        <taxon>Albuliformes</taxon>
        <taxon>Albulidae</taxon>
        <taxon>Albula</taxon>
    </lineage>
</organism>
<feature type="transmembrane region" description="Helical" evidence="1">
    <location>
        <begin position="129"/>
        <end position="147"/>
    </location>
</feature>
<dbReference type="EMBL" id="JAERUA010000003">
    <property type="protein sequence ID" value="KAI1901229.1"/>
    <property type="molecule type" value="Genomic_DNA"/>
</dbReference>
<evidence type="ECO:0000313" key="2">
    <source>
        <dbReference type="EMBL" id="KAI1901229.1"/>
    </source>
</evidence>
<keyword evidence="3" id="KW-1185">Reference proteome</keyword>
<keyword evidence="1" id="KW-0812">Transmembrane</keyword>
<keyword evidence="1" id="KW-0472">Membrane</keyword>
<dbReference type="Proteomes" id="UP000829720">
    <property type="component" value="Unassembled WGS sequence"/>
</dbReference>
<accession>A0A8T3DUZ8</accession>